<accession>A0A3P3FEG5</accession>
<dbReference type="OrthoDB" id="9815800at2"/>
<dbReference type="InterPro" id="IPR027587">
    <property type="entry name" value="TrbK"/>
</dbReference>
<evidence type="ECO:0000313" key="4">
    <source>
        <dbReference type="Proteomes" id="UP000273786"/>
    </source>
</evidence>
<dbReference type="Proteomes" id="UP000273786">
    <property type="component" value="Unassembled WGS sequence"/>
</dbReference>
<proteinExistence type="predicted"/>
<keyword evidence="2" id="KW-0812">Transmembrane</keyword>
<feature type="region of interest" description="Disordered" evidence="1">
    <location>
        <begin position="83"/>
        <end position="107"/>
    </location>
</feature>
<comment type="caution">
    <text evidence="3">The sequence shown here is derived from an EMBL/GenBank/DDBJ whole genome shotgun (WGS) entry which is preliminary data.</text>
</comment>
<gene>
    <name evidence="3" type="ORF">EH240_22365</name>
</gene>
<keyword evidence="2" id="KW-1133">Transmembrane helix</keyword>
<evidence type="ECO:0000313" key="3">
    <source>
        <dbReference type="EMBL" id="RRH96717.1"/>
    </source>
</evidence>
<dbReference type="RefSeq" id="WP_125002637.1">
    <property type="nucleotide sequence ID" value="NZ_RQXT01000030.1"/>
</dbReference>
<dbReference type="Pfam" id="PF20084">
    <property type="entry name" value="TrbK"/>
    <property type="match status" value="1"/>
</dbReference>
<organism evidence="3 4">
    <name type="scientific">Mesorhizobium tamadayense</name>
    <dbReference type="NCBI Taxonomy" id="425306"/>
    <lineage>
        <taxon>Bacteria</taxon>
        <taxon>Pseudomonadati</taxon>
        <taxon>Pseudomonadota</taxon>
        <taxon>Alphaproteobacteria</taxon>
        <taxon>Hyphomicrobiales</taxon>
        <taxon>Phyllobacteriaceae</taxon>
        <taxon>Mesorhizobium</taxon>
    </lineage>
</organism>
<evidence type="ECO:0000256" key="2">
    <source>
        <dbReference type="SAM" id="Phobius"/>
    </source>
</evidence>
<evidence type="ECO:0000256" key="1">
    <source>
        <dbReference type="SAM" id="MobiDB-lite"/>
    </source>
</evidence>
<reference evidence="3 4" key="1">
    <citation type="submission" date="2018-11" db="EMBL/GenBank/DDBJ databases">
        <title>the genome of Mesorhizobium tamadayense DSM 28320.</title>
        <authorList>
            <person name="Gao J."/>
        </authorList>
    </citation>
    <scope>NUCLEOTIDE SEQUENCE [LARGE SCALE GENOMIC DNA]</scope>
    <source>
        <strain evidence="3 4">DSM 28320</strain>
    </source>
</reference>
<dbReference type="EMBL" id="RQXT01000030">
    <property type="protein sequence ID" value="RRH96717.1"/>
    <property type="molecule type" value="Genomic_DNA"/>
</dbReference>
<dbReference type="NCBIfam" id="TIGR04360">
    <property type="entry name" value="other_trbK"/>
    <property type="match status" value="1"/>
</dbReference>
<keyword evidence="4" id="KW-1185">Reference proteome</keyword>
<name>A0A3P3FEG5_9HYPH</name>
<feature type="transmembrane region" description="Helical" evidence="2">
    <location>
        <begin position="6"/>
        <end position="24"/>
    </location>
</feature>
<dbReference type="AlphaFoldDB" id="A0A3P3FEG5"/>
<protein>
    <submittedName>
        <fullName evidence="3">Conjugal transfer protein TrbK</fullName>
    </submittedName>
</protein>
<sequence length="107" mass="11360">MDGKTLARIIAVIFIAVAVTATIVEMTRKEDKPGAAVLEAPATSQSPLREGLRRCQVLGEGALRDGGCLRLWTEQRDRFLGSKAPFVSSTSQPVTPPSPDANSPGAR</sequence>
<keyword evidence="2" id="KW-0472">Membrane</keyword>